<feature type="compositionally biased region" description="Basic and acidic residues" evidence="1">
    <location>
        <begin position="27"/>
        <end position="37"/>
    </location>
</feature>
<accession>A0A7C9CZI4</accession>
<protein>
    <submittedName>
        <fullName evidence="2">Uncharacterized protein</fullName>
    </submittedName>
</protein>
<sequence>MIKQSPSKPTKVPNKTQTGKSNKKCYSNKERNPLECPKKKKGGGGTYFCGSKNNLHRHTQESSVPFRSKSNLSTATLNTTYKNTAENLRIHLFDSTIHFTSKSST</sequence>
<proteinExistence type="predicted"/>
<reference evidence="2" key="1">
    <citation type="journal article" date="2013" name="J. Plant Res.">
        <title>Effect of fungi and light on seed germination of three Opuntia species from semiarid lands of central Mexico.</title>
        <authorList>
            <person name="Delgado-Sanchez P."/>
            <person name="Jimenez-Bremont J.F."/>
            <person name="Guerrero-Gonzalez Mde L."/>
            <person name="Flores J."/>
        </authorList>
    </citation>
    <scope>NUCLEOTIDE SEQUENCE</scope>
    <source>
        <tissue evidence="2">Cladode</tissue>
    </source>
</reference>
<dbReference type="AlphaFoldDB" id="A0A7C9CZI4"/>
<evidence type="ECO:0000256" key="1">
    <source>
        <dbReference type="SAM" id="MobiDB-lite"/>
    </source>
</evidence>
<dbReference type="EMBL" id="GISG01073482">
    <property type="protein sequence ID" value="MBA4630340.1"/>
    <property type="molecule type" value="Transcribed_RNA"/>
</dbReference>
<reference evidence="2" key="2">
    <citation type="submission" date="2020-07" db="EMBL/GenBank/DDBJ databases">
        <authorList>
            <person name="Vera ALvarez R."/>
            <person name="Arias-Moreno D.M."/>
            <person name="Jimenez-Jacinto V."/>
            <person name="Jimenez-Bremont J.F."/>
            <person name="Swaminathan K."/>
            <person name="Moose S.P."/>
            <person name="Guerrero-Gonzalez M.L."/>
            <person name="Marino-Ramirez L."/>
            <person name="Landsman D."/>
            <person name="Rodriguez-Kessler M."/>
            <person name="Delgado-Sanchez P."/>
        </authorList>
    </citation>
    <scope>NUCLEOTIDE SEQUENCE</scope>
    <source>
        <tissue evidence="2">Cladode</tissue>
    </source>
</reference>
<feature type="region of interest" description="Disordered" evidence="1">
    <location>
        <begin position="1"/>
        <end position="44"/>
    </location>
</feature>
<evidence type="ECO:0000313" key="2">
    <source>
        <dbReference type="EMBL" id="MBA4630340.1"/>
    </source>
</evidence>
<feature type="compositionally biased region" description="Polar residues" evidence="1">
    <location>
        <begin position="1"/>
        <end position="20"/>
    </location>
</feature>
<organism evidence="2">
    <name type="scientific">Opuntia streptacantha</name>
    <name type="common">Prickly pear cactus</name>
    <name type="synonym">Opuntia cardona</name>
    <dbReference type="NCBI Taxonomy" id="393608"/>
    <lineage>
        <taxon>Eukaryota</taxon>
        <taxon>Viridiplantae</taxon>
        <taxon>Streptophyta</taxon>
        <taxon>Embryophyta</taxon>
        <taxon>Tracheophyta</taxon>
        <taxon>Spermatophyta</taxon>
        <taxon>Magnoliopsida</taxon>
        <taxon>eudicotyledons</taxon>
        <taxon>Gunneridae</taxon>
        <taxon>Pentapetalae</taxon>
        <taxon>Caryophyllales</taxon>
        <taxon>Cactineae</taxon>
        <taxon>Cactaceae</taxon>
        <taxon>Opuntioideae</taxon>
        <taxon>Opuntia</taxon>
    </lineage>
</organism>
<name>A0A7C9CZI4_OPUST</name>